<feature type="domain" description="Sodium/calcium exchanger membrane region" evidence="6">
    <location>
        <begin position="194"/>
        <end position="341"/>
    </location>
</feature>
<sequence>MDALTSSLPLTLAALLLAGGVVLVAGLALTARAERLAEITGLGQAILGAVFLGAATSLSGTVTSVAAAWAGEAELAYGNAIGGIAVQTTFLVVADLVYRGVNLEHAAASEQNLLQGVLLVVLLALAQLAMFGPGITLLGVDVLSFALVIMYIFGVRLISAAQQQPMWHPRRTRHTAATDTTAPTPAAAGEAGRLWLSFIALALLVAGAGWVIAETGVALAERTGLSKTLVGTVLTSAITSTPELVVAVAAVRRGALTLAVGDILGGNGFDVLFLVLSDIAYRAGSIHQAVSDKQAFWLALNALLVGVLLLGLLRRQRHGMGNIGFEGVLVLGGYVAGVAMIIAG</sequence>
<reference evidence="7 8" key="1">
    <citation type="submission" date="2018-05" db="EMBL/GenBank/DDBJ databases">
        <title>Abyssibacter profundi OUC007T gen. nov., sp. nov, a marine bacterium isolated from seawater of the Mariana Trench.</title>
        <authorList>
            <person name="Zhou S."/>
        </authorList>
    </citation>
    <scope>NUCLEOTIDE SEQUENCE [LARGE SCALE GENOMIC DNA]</scope>
    <source>
        <strain evidence="7 8">OUC007</strain>
    </source>
</reference>
<dbReference type="Gene3D" id="1.20.1420.30">
    <property type="entry name" value="NCX, central ion-binding region"/>
    <property type="match status" value="2"/>
</dbReference>
<dbReference type="RefSeq" id="WP_109720153.1">
    <property type="nucleotide sequence ID" value="NZ_QEQK01000007.1"/>
</dbReference>
<gene>
    <name evidence="7" type="ORF">DEH80_08910</name>
</gene>
<feature type="transmembrane region" description="Helical" evidence="5">
    <location>
        <begin position="12"/>
        <end position="33"/>
    </location>
</feature>
<feature type="transmembrane region" description="Helical" evidence="5">
    <location>
        <begin position="263"/>
        <end position="283"/>
    </location>
</feature>
<dbReference type="InterPro" id="IPR004837">
    <property type="entry name" value="NaCa_Exmemb"/>
</dbReference>
<evidence type="ECO:0000256" key="2">
    <source>
        <dbReference type="ARBA" id="ARBA00022692"/>
    </source>
</evidence>
<organism evidence="7 8">
    <name type="scientific">Abyssibacter profundi</name>
    <dbReference type="NCBI Taxonomy" id="2182787"/>
    <lineage>
        <taxon>Bacteria</taxon>
        <taxon>Pseudomonadati</taxon>
        <taxon>Pseudomonadota</taxon>
        <taxon>Gammaproteobacteria</taxon>
        <taxon>Chromatiales</taxon>
        <taxon>Oceanococcaceae</taxon>
        <taxon>Abyssibacter</taxon>
    </lineage>
</organism>
<keyword evidence="2 5" id="KW-0812">Transmembrane</keyword>
<feature type="transmembrane region" description="Helical" evidence="5">
    <location>
        <begin position="142"/>
        <end position="161"/>
    </location>
</feature>
<dbReference type="GO" id="GO:0005886">
    <property type="term" value="C:plasma membrane"/>
    <property type="evidence" value="ECO:0007669"/>
    <property type="project" value="TreeGrafter"/>
</dbReference>
<feature type="transmembrane region" description="Helical" evidence="5">
    <location>
        <begin position="325"/>
        <end position="343"/>
    </location>
</feature>
<dbReference type="Proteomes" id="UP000251800">
    <property type="component" value="Unassembled WGS sequence"/>
</dbReference>
<name>A0A363UKI8_9GAMM</name>
<dbReference type="PANTHER" id="PTHR10846">
    <property type="entry name" value="SODIUM/POTASSIUM/CALCIUM EXCHANGER"/>
    <property type="match status" value="1"/>
</dbReference>
<dbReference type="Pfam" id="PF01699">
    <property type="entry name" value="Na_Ca_ex"/>
    <property type="match status" value="2"/>
</dbReference>
<feature type="transmembrane region" description="Helical" evidence="5">
    <location>
        <begin position="233"/>
        <end position="251"/>
    </location>
</feature>
<evidence type="ECO:0000259" key="6">
    <source>
        <dbReference type="Pfam" id="PF01699"/>
    </source>
</evidence>
<comment type="caution">
    <text evidence="7">The sequence shown here is derived from an EMBL/GenBank/DDBJ whole genome shotgun (WGS) entry which is preliminary data.</text>
</comment>
<proteinExistence type="predicted"/>
<dbReference type="InterPro" id="IPR044880">
    <property type="entry name" value="NCX_ion-bd_dom_sf"/>
</dbReference>
<dbReference type="GO" id="GO:0005262">
    <property type="term" value="F:calcium channel activity"/>
    <property type="evidence" value="ECO:0007669"/>
    <property type="project" value="TreeGrafter"/>
</dbReference>
<protein>
    <submittedName>
        <fullName evidence="7">Cation transporter</fullName>
    </submittedName>
</protein>
<evidence type="ECO:0000256" key="4">
    <source>
        <dbReference type="ARBA" id="ARBA00023136"/>
    </source>
</evidence>
<feature type="transmembrane region" description="Helical" evidence="5">
    <location>
        <begin position="76"/>
        <end position="101"/>
    </location>
</feature>
<evidence type="ECO:0000313" key="8">
    <source>
        <dbReference type="Proteomes" id="UP000251800"/>
    </source>
</evidence>
<evidence type="ECO:0000256" key="5">
    <source>
        <dbReference type="SAM" id="Phobius"/>
    </source>
</evidence>
<feature type="transmembrane region" description="Helical" evidence="5">
    <location>
        <begin position="113"/>
        <end position="136"/>
    </location>
</feature>
<feature type="transmembrane region" description="Helical" evidence="5">
    <location>
        <begin position="45"/>
        <end position="70"/>
    </location>
</feature>
<feature type="transmembrane region" description="Helical" evidence="5">
    <location>
        <begin position="295"/>
        <end position="313"/>
    </location>
</feature>
<dbReference type="EMBL" id="QEQK01000007">
    <property type="protein sequence ID" value="PWN55938.1"/>
    <property type="molecule type" value="Genomic_DNA"/>
</dbReference>
<accession>A0A363UKI8</accession>
<keyword evidence="3 5" id="KW-1133">Transmembrane helix</keyword>
<evidence type="ECO:0000313" key="7">
    <source>
        <dbReference type="EMBL" id="PWN55938.1"/>
    </source>
</evidence>
<feature type="transmembrane region" description="Helical" evidence="5">
    <location>
        <begin position="194"/>
        <end position="213"/>
    </location>
</feature>
<dbReference type="InterPro" id="IPR004481">
    <property type="entry name" value="K/Na/Ca-exchanger"/>
</dbReference>
<feature type="domain" description="Sodium/calcium exchanger membrane region" evidence="6">
    <location>
        <begin position="12"/>
        <end position="153"/>
    </location>
</feature>
<dbReference type="OrthoDB" id="153124at2"/>
<dbReference type="PANTHER" id="PTHR10846:SF8">
    <property type="entry name" value="INNER MEMBRANE PROTEIN YRBG"/>
    <property type="match status" value="1"/>
</dbReference>
<comment type="subcellular location">
    <subcellularLocation>
        <location evidence="1">Membrane</location>
        <topology evidence="1">Multi-pass membrane protein</topology>
    </subcellularLocation>
</comment>
<evidence type="ECO:0000256" key="1">
    <source>
        <dbReference type="ARBA" id="ARBA00004141"/>
    </source>
</evidence>
<dbReference type="GO" id="GO:0008273">
    <property type="term" value="F:calcium, potassium:sodium antiporter activity"/>
    <property type="evidence" value="ECO:0007669"/>
    <property type="project" value="TreeGrafter"/>
</dbReference>
<keyword evidence="8" id="KW-1185">Reference proteome</keyword>
<evidence type="ECO:0000256" key="3">
    <source>
        <dbReference type="ARBA" id="ARBA00022989"/>
    </source>
</evidence>
<keyword evidence="4 5" id="KW-0472">Membrane</keyword>
<dbReference type="AlphaFoldDB" id="A0A363UKI8"/>
<dbReference type="GO" id="GO:0006874">
    <property type="term" value="P:intracellular calcium ion homeostasis"/>
    <property type="evidence" value="ECO:0007669"/>
    <property type="project" value="TreeGrafter"/>
</dbReference>